<gene>
    <name evidence="2" type="ORF">MHBO_002578</name>
</gene>
<feature type="non-terminal residue" evidence="2">
    <location>
        <position position="1"/>
    </location>
</feature>
<proteinExistence type="predicted"/>
<reference evidence="2 3" key="1">
    <citation type="journal article" date="2024" name="BMC Biol.">
        <title>Comparative genomics of Ascetosporea gives new insight into the evolutionary basis for animal parasitism in Rhizaria.</title>
        <authorList>
            <person name="Hiltunen Thoren M."/>
            <person name="Onut-Brannstrom I."/>
            <person name="Alfjorden A."/>
            <person name="Peckova H."/>
            <person name="Swords F."/>
            <person name="Hooper C."/>
            <person name="Holzer A.S."/>
            <person name="Bass D."/>
            <person name="Burki F."/>
        </authorList>
    </citation>
    <scope>NUCLEOTIDE SEQUENCE [LARGE SCALE GENOMIC DNA]</scope>
    <source>
        <strain evidence="2">20-A016</strain>
    </source>
</reference>
<protein>
    <submittedName>
        <fullName evidence="2">Uncharacterized protein</fullName>
    </submittedName>
</protein>
<sequence>NVQDYEICFGHPYMAPNVDMNSVLNCFDAIKNSICYILCQKNFHIIGNNPTCVIQSLTGIYRWTSDYSCQINEPIEKDANHRIYMIYVMCGLAGSTGVIASIVRLIKSNTDWFYEEDDSFYNFSKENLISSFE</sequence>
<keyword evidence="1" id="KW-1133">Transmembrane helix</keyword>
<comment type="caution">
    <text evidence="2">The sequence shown here is derived from an EMBL/GenBank/DDBJ whole genome shotgun (WGS) entry which is preliminary data.</text>
</comment>
<evidence type="ECO:0000256" key="1">
    <source>
        <dbReference type="SAM" id="Phobius"/>
    </source>
</evidence>
<accession>A0ABV2AMV5</accession>
<feature type="transmembrane region" description="Helical" evidence="1">
    <location>
        <begin position="84"/>
        <end position="106"/>
    </location>
</feature>
<keyword evidence="1" id="KW-0812">Transmembrane</keyword>
<keyword evidence="1" id="KW-0472">Membrane</keyword>
<dbReference type="Proteomes" id="UP001439008">
    <property type="component" value="Unassembled WGS sequence"/>
</dbReference>
<organism evidence="2 3">
    <name type="scientific">Bonamia ostreae</name>
    <dbReference type="NCBI Taxonomy" id="126728"/>
    <lineage>
        <taxon>Eukaryota</taxon>
        <taxon>Sar</taxon>
        <taxon>Rhizaria</taxon>
        <taxon>Endomyxa</taxon>
        <taxon>Ascetosporea</taxon>
        <taxon>Haplosporida</taxon>
        <taxon>Bonamia</taxon>
    </lineage>
</organism>
<evidence type="ECO:0000313" key="3">
    <source>
        <dbReference type="Proteomes" id="UP001439008"/>
    </source>
</evidence>
<evidence type="ECO:0000313" key="2">
    <source>
        <dbReference type="EMBL" id="MES1920975.1"/>
    </source>
</evidence>
<dbReference type="EMBL" id="JBDODL010000992">
    <property type="protein sequence ID" value="MES1920975.1"/>
    <property type="molecule type" value="Genomic_DNA"/>
</dbReference>
<name>A0ABV2AMV5_9EUKA</name>
<keyword evidence="3" id="KW-1185">Reference proteome</keyword>